<proteinExistence type="predicted"/>
<keyword evidence="3" id="KW-1185">Reference proteome</keyword>
<feature type="compositionally biased region" description="Polar residues" evidence="1">
    <location>
        <begin position="199"/>
        <end position="208"/>
    </location>
</feature>
<comment type="caution">
    <text evidence="2">The sequence shown here is derived from an EMBL/GenBank/DDBJ whole genome shotgun (WGS) entry which is preliminary data.</text>
</comment>
<feature type="non-terminal residue" evidence="2">
    <location>
        <position position="240"/>
    </location>
</feature>
<organism evidence="2 3">
    <name type="scientific">Mesorhabditis spiculigera</name>
    <dbReference type="NCBI Taxonomy" id="96644"/>
    <lineage>
        <taxon>Eukaryota</taxon>
        <taxon>Metazoa</taxon>
        <taxon>Ecdysozoa</taxon>
        <taxon>Nematoda</taxon>
        <taxon>Chromadorea</taxon>
        <taxon>Rhabditida</taxon>
        <taxon>Rhabditina</taxon>
        <taxon>Rhabditomorpha</taxon>
        <taxon>Rhabditoidea</taxon>
        <taxon>Rhabditidae</taxon>
        <taxon>Mesorhabditinae</taxon>
        <taxon>Mesorhabditis</taxon>
    </lineage>
</organism>
<protein>
    <submittedName>
        <fullName evidence="2">Uncharacterized protein</fullName>
    </submittedName>
</protein>
<dbReference type="AlphaFoldDB" id="A0AA36D667"/>
<sequence length="240" mass="26555">MGWEPPGRYLWHLLPLLLALALRATPIDAVICTQCPYSPEPPHLNDCQDECHGDVCYIVVNKYFNGTIIAGCLKLREGDRFLGKNVCHREETRTICGCDGRDHCNHPQTPLATFEFVDEPVFAKFETIPQLQSAAASNESTVAPKKVETTTEKIVEVQSSMFVKDVESKIDTSTSAPLLRTISPEGGNNITELAEIQKPSATRLTSPSPILEDTEETEEIQGPQEKPAMSMMSLARRKGK</sequence>
<dbReference type="Proteomes" id="UP001177023">
    <property type="component" value="Unassembled WGS sequence"/>
</dbReference>
<dbReference type="EMBL" id="CATQJA010002663">
    <property type="protein sequence ID" value="CAJ0581833.1"/>
    <property type="molecule type" value="Genomic_DNA"/>
</dbReference>
<evidence type="ECO:0000313" key="3">
    <source>
        <dbReference type="Proteomes" id="UP001177023"/>
    </source>
</evidence>
<evidence type="ECO:0000313" key="2">
    <source>
        <dbReference type="EMBL" id="CAJ0581833.1"/>
    </source>
</evidence>
<feature type="region of interest" description="Disordered" evidence="1">
    <location>
        <begin position="198"/>
        <end position="240"/>
    </location>
</feature>
<name>A0AA36D667_9BILA</name>
<evidence type="ECO:0000256" key="1">
    <source>
        <dbReference type="SAM" id="MobiDB-lite"/>
    </source>
</evidence>
<gene>
    <name evidence="2" type="ORF">MSPICULIGERA_LOCUS19987</name>
</gene>
<reference evidence="2" key="1">
    <citation type="submission" date="2023-06" db="EMBL/GenBank/DDBJ databases">
        <authorList>
            <person name="Delattre M."/>
        </authorList>
    </citation>
    <scope>NUCLEOTIDE SEQUENCE</scope>
    <source>
        <strain evidence="2">AF72</strain>
    </source>
</reference>
<accession>A0AA36D667</accession>